<keyword evidence="3" id="KW-1185">Reference proteome</keyword>
<keyword evidence="1" id="KW-0812">Transmembrane</keyword>
<dbReference type="AlphaFoldDB" id="H3NGX2"/>
<dbReference type="HOGENOM" id="CLU_1812913_0_0_9"/>
<protein>
    <submittedName>
        <fullName evidence="2">Uncharacterized protein</fullName>
    </submittedName>
</protein>
<reference evidence="2 3" key="1">
    <citation type="submission" date="2012-01" db="EMBL/GenBank/DDBJ databases">
        <title>The Genome Sequence of Facklamia languida CCUG 37842.</title>
        <authorList>
            <consortium name="The Broad Institute Genome Sequencing Platform"/>
            <person name="Earl A."/>
            <person name="Ward D."/>
            <person name="Feldgarden M."/>
            <person name="Gevers D."/>
            <person name="Huys G."/>
            <person name="Young S.K."/>
            <person name="Zeng Q."/>
            <person name="Gargeya S."/>
            <person name="Fitzgerald M."/>
            <person name="Haas B."/>
            <person name="Abouelleil A."/>
            <person name="Alvarado L."/>
            <person name="Arachchi H.M."/>
            <person name="Berlin A."/>
            <person name="Chapman S.B."/>
            <person name="Gearin G."/>
            <person name="Goldberg J."/>
            <person name="Griggs A."/>
            <person name="Gujja S."/>
            <person name="Hansen M."/>
            <person name="Heiman D."/>
            <person name="Howarth C."/>
            <person name="Larimer J."/>
            <person name="Lui A."/>
            <person name="MacDonald P.J.P."/>
            <person name="McCowen C."/>
            <person name="Montmayeur A."/>
            <person name="Murphy C."/>
            <person name="Neiman D."/>
            <person name="Pearson M."/>
            <person name="Priest M."/>
            <person name="Roberts A."/>
            <person name="Saif S."/>
            <person name="Shea T."/>
            <person name="Sisk P."/>
            <person name="Stolte C."/>
            <person name="Sykes S."/>
            <person name="Wortman J."/>
            <person name="Nusbaum C."/>
            <person name="Birren B."/>
        </authorList>
    </citation>
    <scope>NUCLEOTIDE SEQUENCE [LARGE SCALE GENOMIC DNA]</scope>
    <source>
        <strain evidence="2 3">CCUG 37842</strain>
    </source>
</reference>
<dbReference type="Proteomes" id="UP000006190">
    <property type="component" value="Unassembled WGS sequence"/>
</dbReference>
<evidence type="ECO:0000313" key="3">
    <source>
        <dbReference type="Proteomes" id="UP000006190"/>
    </source>
</evidence>
<comment type="caution">
    <text evidence="2">The sequence shown here is derived from an EMBL/GenBank/DDBJ whole genome shotgun (WGS) entry which is preliminary data.</text>
</comment>
<feature type="transmembrane region" description="Helical" evidence="1">
    <location>
        <begin position="12"/>
        <end position="29"/>
    </location>
</feature>
<evidence type="ECO:0000256" key="1">
    <source>
        <dbReference type="SAM" id="Phobius"/>
    </source>
</evidence>
<proteinExistence type="predicted"/>
<feature type="transmembrane region" description="Helical" evidence="1">
    <location>
        <begin position="49"/>
        <end position="67"/>
    </location>
</feature>
<evidence type="ECO:0000313" key="2">
    <source>
        <dbReference type="EMBL" id="EHR38027.1"/>
    </source>
</evidence>
<name>H3NGX2_9LACT</name>
<feature type="transmembrane region" description="Helical" evidence="1">
    <location>
        <begin position="114"/>
        <end position="134"/>
    </location>
</feature>
<organism evidence="2 3">
    <name type="scientific">Facklamia languida CCUG 37842</name>
    <dbReference type="NCBI Taxonomy" id="883113"/>
    <lineage>
        <taxon>Bacteria</taxon>
        <taxon>Bacillati</taxon>
        <taxon>Bacillota</taxon>
        <taxon>Bacilli</taxon>
        <taxon>Lactobacillales</taxon>
        <taxon>Aerococcaceae</taxon>
        <taxon>Facklamia</taxon>
    </lineage>
</organism>
<sequence length="142" mass="16927">MPRFIYEKLNIYIYIVVPVIVLPTYYLLNKHTIFVLSTISTYHEYKFEFVLTLLSVLLTVFGLMFSLPETKYRQLMRIYKHDEIINRTILIGILSCLIFSFLFLTEMLPKLQEYLFLIIFCETAISTVWIYMTLQAIGKERS</sequence>
<keyword evidence="1" id="KW-0472">Membrane</keyword>
<keyword evidence="1" id="KW-1133">Transmembrane helix</keyword>
<dbReference type="EMBL" id="AGEG01000002">
    <property type="protein sequence ID" value="EHR38027.1"/>
    <property type="molecule type" value="Genomic_DNA"/>
</dbReference>
<accession>H3NGX2</accession>
<gene>
    <name evidence="2" type="ORF">HMPREF9708_00111</name>
</gene>
<dbReference type="eggNOG" id="ENOG502ZIYP">
    <property type="taxonomic scope" value="Bacteria"/>
</dbReference>
<feature type="transmembrane region" description="Helical" evidence="1">
    <location>
        <begin position="88"/>
        <end position="108"/>
    </location>
</feature>